<proteinExistence type="predicted"/>
<keyword evidence="1" id="KW-1133">Transmembrane helix</keyword>
<evidence type="ECO:0000313" key="2">
    <source>
        <dbReference type="EMBL" id="PTX39413.1"/>
    </source>
</evidence>
<feature type="non-terminal residue" evidence="2">
    <location>
        <position position="40"/>
    </location>
</feature>
<dbReference type="AlphaFoldDB" id="A0A2T6A6I9"/>
<name>A0A2T6A6I9_9RHOB</name>
<evidence type="ECO:0008006" key="4">
    <source>
        <dbReference type="Google" id="ProtNLM"/>
    </source>
</evidence>
<keyword evidence="1" id="KW-0812">Transmembrane</keyword>
<dbReference type="Proteomes" id="UP000244069">
    <property type="component" value="Unassembled WGS sequence"/>
</dbReference>
<evidence type="ECO:0000256" key="1">
    <source>
        <dbReference type="SAM" id="Phobius"/>
    </source>
</evidence>
<reference evidence="2 3" key="1">
    <citation type="submission" date="2018-04" db="EMBL/GenBank/DDBJ databases">
        <title>Genomic Encyclopedia of Archaeal and Bacterial Type Strains, Phase II (KMG-II): from individual species to whole genera.</title>
        <authorList>
            <person name="Goeker M."/>
        </authorList>
    </citation>
    <scope>NUCLEOTIDE SEQUENCE [LARGE SCALE GENOMIC DNA]</scope>
    <source>
        <strain evidence="2 3">DSM 29329</strain>
    </source>
</reference>
<organism evidence="2 3">
    <name type="scientific">Allosediminivita pacifica</name>
    <dbReference type="NCBI Taxonomy" id="1267769"/>
    <lineage>
        <taxon>Bacteria</taxon>
        <taxon>Pseudomonadati</taxon>
        <taxon>Pseudomonadota</taxon>
        <taxon>Alphaproteobacteria</taxon>
        <taxon>Rhodobacterales</taxon>
        <taxon>Paracoccaceae</taxon>
        <taxon>Allosediminivita</taxon>
    </lineage>
</organism>
<protein>
    <recommendedName>
        <fullName evidence="4">Sugar ABC transporter permease</fullName>
    </recommendedName>
</protein>
<accession>A0A2T6A6I9</accession>
<gene>
    <name evidence="2" type="ORF">C8N44_1371</name>
</gene>
<evidence type="ECO:0000313" key="3">
    <source>
        <dbReference type="Proteomes" id="UP000244069"/>
    </source>
</evidence>
<sequence length="40" mass="4730">MRRHSAYPYWFLIPGGAIFVVLFIVPTVASFYFSLTYWDP</sequence>
<keyword evidence="3" id="KW-1185">Reference proteome</keyword>
<feature type="transmembrane region" description="Helical" evidence="1">
    <location>
        <begin position="7"/>
        <end position="33"/>
    </location>
</feature>
<keyword evidence="1" id="KW-0472">Membrane</keyword>
<dbReference type="EMBL" id="QBKN01000037">
    <property type="protein sequence ID" value="PTX39413.1"/>
    <property type="molecule type" value="Genomic_DNA"/>
</dbReference>
<comment type="caution">
    <text evidence="2">The sequence shown here is derived from an EMBL/GenBank/DDBJ whole genome shotgun (WGS) entry which is preliminary data.</text>
</comment>